<dbReference type="InterPro" id="IPR008942">
    <property type="entry name" value="ENTH_VHS"/>
</dbReference>
<dbReference type="Gene3D" id="1.25.40.90">
    <property type="match status" value="1"/>
</dbReference>
<reference evidence="3 4" key="1">
    <citation type="submission" date="2024-01" db="EMBL/GenBank/DDBJ databases">
        <title>Complete genome of Cladobotryum mycophilum ATHUM6906.</title>
        <authorList>
            <person name="Christinaki A.C."/>
            <person name="Myridakis A.I."/>
            <person name="Kouvelis V.N."/>
        </authorList>
    </citation>
    <scope>NUCLEOTIDE SEQUENCE [LARGE SCALE GENOMIC DNA]</scope>
    <source>
        <strain evidence="3 4">ATHUM6906</strain>
    </source>
</reference>
<gene>
    <name evidence="3" type="ORF">PT974_05830</name>
</gene>
<feature type="compositionally biased region" description="Polar residues" evidence="1">
    <location>
        <begin position="633"/>
        <end position="644"/>
    </location>
</feature>
<sequence length="669" mass="74212">MSSSFEKSVKGATKIKVRQFLGRKLSPKVWSWKRPPKTKYIEHILVGTHSGEAGIAEVFRALQNRLHDSTWTVVFKSLMTVHLMVREGSPEATLSYLSRHRNMLAISNFADAQTQGRNIRHYANYLIERVRAYRDTKTDWVRAPESRLERLTVDKGLLRETEIVQSQLTTLLKCDVLDTEPETEITIAVFRLLILDLLPLFQVLNQGLINILGHFFEMSKPDAERAMDVYRLFTKQTDYVVQFLSTAKQWQHHTRVEVPRLKHAPINLGRQLEEYLNDPDFEIHRRQYLAEQEAKRNGKGSSKLTFPKVSKSGIEFPKPSSPAANNPFPAPNDGRSTAPKVESKPQANKGPDPDLIDFFDSIEQNQTTMQVSAQPVPLQGQVVDAAFQQQTAGLAFQPTGFPGQPTGFVQANPFPQADNGAAYMQQQQIQQMQSGFAGAGFGGFAQQSGFQPGSLASIPQNQVADFQNQGLISTQPMMPQSVGVQPMQQPGQQAVTNPFRQSMMGSQQPVAQNDMSGFVSPPNTTPTLSRQSTNPFARGSPSQTPNQTPSQTSAPFQPAFNPALQTQQPPVQPQQPQPQQAQPTSTNPFARNMSPQAAMPAPDQQQQQQPTSVAPQPTGATNPFRLGAFVNHATGQPWQQNQTPIGGGLDQIPTVQAFPRPTQQTPWQQ</sequence>
<dbReference type="InterPro" id="IPR045192">
    <property type="entry name" value="AP180-like"/>
</dbReference>
<accession>A0ABR0SJU8</accession>
<proteinExistence type="predicted"/>
<feature type="region of interest" description="Disordered" evidence="1">
    <location>
        <begin position="503"/>
        <end position="669"/>
    </location>
</feature>
<dbReference type="Gene3D" id="1.20.58.150">
    <property type="entry name" value="ANTH domain"/>
    <property type="match status" value="1"/>
</dbReference>
<comment type="caution">
    <text evidence="3">The sequence shown here is derived from an EMBL/GenBank/DDBJ whole genome shotgun (WGS) entry which is preliminary data.</text>
</comment>
<dbReference type="InterPro" id="IPR013809">
    <property type="entry name" value="ENTH"/>
</dbReference>
<feature type="compositionally biased region" description="Low complexity" evidence="1">
    <location>
        <begin position="316"/>
        <end position="327"/>
    </location>
</feature>
<dbReference type="InterPro" id="IPR011417">
    <property type="entry name" value="ANTH_dom"/>
</dbReference>
<dbReference type="InterPro" id="IPR014712">
    <property type="entry name" value="ANTH_dom_sf"/>
</dbReference>
<evidence type="ECO:0000256" key="1">
    <source>
        <dbReference type="SAM" id="MobiDB-lite"/>
    </source>
</evidence>
<dbReference type="Proteomes" id="UP001338125">
    <property type="component" value="Unassembled WGS sequence"/>
</dbReference>
<organism evidence="3 4">
    <name type="scientific">Cladobotryum mycophilum</name>
    <dbReference type="NCBI Taxonomy" id="491253"/>
    <lineage>
        <taxon>Eukaryota</taxon>
        <taxon>Fungi</taxon>
        <taxon>Dikarya</taxon>
        <taxon>Ascomycota</taxon>
        <taxon>Pezizomycotina</taxon>
        <taxon>Sordariomycetes</taxon>
        <taxon>Hypocreomycetidae</taxon>
        <taxon>Hypocreales</taxon>
        <taxon>Hypocreaceae</taxon>
        <taxon>Cladobotryum</taxon>
    </lineage>
</organism>
<feature type="compositionally biased region" description="Low complexity" evidence="1">
    <location>
        <begin position="595"/>
        <end position="617"/>
    </location>
</feature>
<evidence type="ECO:0000313" key="4">
    <source>
        <dbReference type="Proteomes" id="UP001338125"/>
    </source>
</evidence>
<feature type="region of interest" description="Disordered" evidence="1">
    <location>
        <begin position="292"/>
        <end position="357"/>
    </location>
</feature>
<dbReference type="SUPFAM" id="SSF48464">
    <property type="entry name" value="ENTH/VHS domain"/>
    <property type="match status" value="1"/>
</dbReference>
<dbReference type="SMART" id="SM00273">
    <property type="entry name" value="ENTH"/>
    <property type="match status" value="1"/>
</dbReference>
<protein>
    <submittedName>
        <fullName evidence="3">ENTH domain-containing protein C19F8.03c</fullName>
    </submittedName>
</protein>
<dbReference type="PANTHER" id="PTHR22951:SF5">
    <property type="entry name" value="PHOSPHATIDYLINOSITOL-BINDING CLATHRIN ASSEMBLY PROTEIN LAP"/>
    <property type="match status" value="1"/>
</dbReference>
<dbReference type="EMBL" id="JAVFKD010000012">
    <property type="protein sequence ID" value="KAK5992426.1"/>
    <property type="molecule type" value="Genomic_DNA"/>
</dbReference>
<evidence type="ECO:0000259" key="2">
    <source>
        <dbReference type="PROSITE" id="PS50942"/>
    </source>
</evidence>
<dbReference type="CDD" id="cd16988">
    <property type="entry name" value="ANTH_N_YAP180"/>
    <property type="match status" value="1"/>
</dbReference>
<dbReference type="SUPFAM" id="SSF89009">
    <property type="entry name" value="GAT-like domain"/>
    <property type="match status" value="1"/>
</dbReference>
<evidence type="ECO:0000313" key="3">
    <source>
        <dbReference type="EMBL" id="KAK5992426.1"/>
    </source>
</evidence>
<name>A0ABR0SJU8_9HYPO</name>
<feature type="domain" description="ENTH" evidence="2">
    <location>
        <begin position="13"/>
        <end position="140"/>
    </location>
</feature>
<keyword evidence="4" id="KW-1185">Reference proteome</keyword>
<dbReference type="Pfam" id="PF07651">
    <property type="entry name" value="ANTH"/>
    <property type="match status" value="1"/>
</dbReference>
<dbReference type="PROSITE" id="PS50942">
    <property type="entry name" value="ENTH"/>
    <property type="match status" value="1"/>
</dbReference>
<dbReference type="PANTHER" id="PTHR22951">
    <property type="entry name" value="CLATHRIN ASSEMBLY PROTEIN"/>
    <property type="match status" value="1"/>
</dbReference>
<feature type="compositionally biased region" description="Polar residues" evidence="1">
    <location>
        <begin position="503"/>
        <end position="555"/>
    </location>
</feature>